<protein>
    <submittedName>
        <fullName evidence="1">Uncharacterized protein</fullName>
    </submittedName>
</protein>
<proteinExistence type="predicted"/>
<dbReference type="InterPro" id="IPR047907">
    <property type="entry name" value="CD1375-like"/>
</dbReference>
<evidence type="ECO:0000313" key="2">
    <source>
        <dbReference type="Proteomes" id="UP001213015"/>
    </source>
</evidence>
<dbReference type="RefSeq" id="WP_144772285.1">
    <property type="nucleotide sequence ID" value="NZ_JAAVSE010000001.1"/>
</dbReference>
<dbReference type="NCBIfam" id="NF040910">
    <property type="entry name" value="CD1375_fam"/>
    <property type="match status" value="1"/>
</dbReference>
<dbReference type="Proteomes" id="UP001213015">
    <property type="component" value="Unassembled WGS sequence"/>
</dbReference>
<comment type="caution">
    <text evidence="1">The sequence shown here is derived from an EMBL/GenBank/DDBJ whole genome shotgun (WGS) entry which is preliminary data.</text>
</comment>
<gene>
    <name evidence="1" type="ORF">L2422_02315</name>
</gene>
<organism evidence="1 2">
    <name type="scientific">Lactobacillus mulieris</name>
    <dbReference type="NCBI Taxonomy" id="2508708"/>
    <lineage>
        <taxon>Bacteria</taxon>
        <taxon>Bacillati</taxon>
        <taxon>Bacillota</taxon>
        <taxon>Bacilli</taxon>
        <taxon>Lactobacillales</taxon>
        <taxon>Lactobacillaceae</taxon>
        <taxon>Lactobacillus</taxon>
    </lineage>
</organism>
<reference evidence="1" key="1">
    <citation type="submission" date="2022-01" db="EMBL/GenBank/DDBJ databases">
        <title>VMRC isolate genome collection.</title>
        <authorList>
            <person name="France M."/>
            <person name="Rutt L."/>
            <person name="Humphrys M."/>
            <person name="Ravel J."/>
        </authorList>
    </citation>
    <scope>NUCLEOTIDE SEQUENCE</scope>
    <source>
        <strain evidence="1">C0127B5</strain>
    </source>
</reference>
<name>A0AAP3GVL2_9LACO</name>
<evidence type="ECO:0000313" key="1">
    <source>
        <dbReference type="EMBL" id="MCZ3844361.1"/>
    </source>
</evidence>
<sequence>MKPSIMTMNYVTLIQDEKMTIAEVPETLRPEVERWLNYFSTGQLPTIATNGNAVGGATNEN</sequence>
<dbReference type="EMBL" id="JAKHLF010000002">
    <property type="protein sequence ID" value="MCZ3844361.1"/>
    <property type="molecule type" value="Genomic_DNA"/>
</dbReference>
<dbReference type="AlphaFoldDB" id="A0AAP3GVL2"/>
<accession>A0AAP3GVL2</accession>